<keyword evidence="2 4" id="KW-0732">Signal</keyword>
<evidence type="ECO:0000256" key="2">
    <source>
        <dbReference type="ARBA" id="ARBA00022729"/>
    </source>
</evidence>
<dbReference type="PRINTS" id="PR00947">
    <property type="entry name" value="CUTICLE"/>
</dbReference>
<dbReference type="Pfam" id="PF00379">
    <property type="entry name" value="Chitin_bind_4"/>
    <property type="match status" value="1"/>
</dbReference>
<feature type="chain" id="PRO_5040186405" evidence="4">
    <location>
        <begin position="24"/>
        <end position="104"/>
    </location>
</feature>
<dbReference type="GO" id="GO:0062129">
    <property type="term" value="C:chitin-based extracellular matrix"/>
    <property type="evidence" value="ECO:0007669"/>
    <property type="project" value="TreeGrafter"/>
</dbReference>
<dbReference type="InterPro" id="IPR031311">
    <property type="entry name" value="CHIT_BIND_RR_consensus"/>
</dbReference>
<dbReference type="InterPro" id="IPR000618">
    <property type="entry name" value="Insect_cuticle"/>
</dbReference>
<evidence type="ECO:0000313" key="6">
    <source>
        <dbReference type="Proteomes" id="UP001152562"/>
    </source>
</evidence>
<sequence>MKSFFVFILFVAAAVTFPAEKDAVVLQYDNENSGIDGYKYTYETSNGIVSQEEGHLRNVGTDDEVLDVRGSFQYPGVNGQLYLVRYEANENGFQAFGTHLPRPQ</sequence>
<comment type="caution">
    <text evidence="5">The sequence shown here is derived from an EMBL/GenBank/DDBJ whole genome shotgun (WGS) entry which is preliminary data.</text>
</comment>
<dbReference type="InterPro" id="IPR050468">
    <property type="entry name" value="Cuticle_Struct_Prot"/>
</dbReference>
<dbReference type="PROSITE" id="PS00233">
    <property type="entry name" value="CHIT_BIND_RR_1"/>
    <property type="match status" value="1"/>
</dbReference>
<feature type="signal peptide" evidence="4">
    <location>
        <begin position="1"/>
        <end position="23"/>
    </location>
</feature>
<evidence type="ECO:0000256" key="1">
    <source>
        <dbReference type="ARBA" id="ARBA00022460"/>
    </source>
</evidence>
<evidence type="ECO:0000256" key="3">
    <source>
        <dbReference type="PROSITE-ProRule" id="PRU00497"/>
    </source>
</evidence>
<dbReference type="Proteomes" id="UP001152562">
    <property type="component" value="Unassembled WGS sequence"/>
</dbReference>
<organism evidence="5 6">
    <name type="scientific">Pieris brassicae</name>
    <name type="common">White butterfly</name>
    <name type="synonym">Large white butterfly</name>
    <dbReference type="NCBI Taxonomy" id="7116"/>
    <lineage>
        <taxon>Eukaryota</taxon>
        <taxon>Metazoa</taxon>
        <taxon>Ecdysozoa</taxon>
        <taxon>Arthropoda</taxon>
        <taxon>Hexapoda</taxon>
        <taxon>Insecta</taxon>
        <taxon>Pterygota</taxon>
        <taxon>Neoptera</taxon>
        <taxon>Endopterygota</taxon>
        <taxon>Lepidoptera</taxon>
        <taxon>Glossata</taxon>
        <taxon>Ditrysia</taxon>
        <taxon>Papilionoidea</taxon>
        <taxon>Pieridae</taxon>
        <taxon>Pierinae</taxon>
        <taxon>Pieris</taxon>
    </lineage>
</organism>
<keyword evidence="1 3" id="KW-0193">Cuticle</keyword>
<gene>
    <name evidence="5" type="ORF">PIBRA_LOCUS9877</name>
</gene>
<dbReference type="PROSITE" id="PS51155">
    <property type="entry name" value="CHIT_BIND_RR_2"/>
    <property type="match status" value="1"/>
</dbReference>
<dbReference type="EMBL" id="CALOZG010000032">
    <property type="protein sequence ID" value="CAH4033605.1"/>
    <property type="molecule type" value="Genomic_DNA"/>
</dbReference>
<proteinExistence type="predicted"/>
<dbReference type="GO" id="GO:0008010">
    <property type="term" value="F:structural constituent of chitin-based larval cuticle"/>
    <property type="evidence" value="ECO:0007669"/>
    <property type="project" value="TreeGrafter"/>
</dbReference>
<name>A0A9P0TJS0_PIEBR</name>
<accession>A0A9P0TJS0</accession>
<keyword evidence="6" id="KW-1185">Reference proteome</keyword>
<reference evidence="5" key="1">
    <citation type="submission" date="2022-05" db="EMBL/GenBank/DDBJ databases">
        <authorList>
            <person name="Okamura Y."/>
        </authorList>
    </citation>
    <scope>NUCLEOTIDE SEQUENCE</scope>
</reference>
<evidence type="ECO:0000313" key="5">
    <source>
        <dbReference type="EMBL" id="CAH4033605.1"/>
    </source>
</evidence>
<dbReference type="PANTHER" id="PTHR10380">
    <property type="entry name" value="CUTICLE PROTEIN"/>
    <property type="match status" value="1"/>
</dbReference>
<dbReference type="PANTHER" id="PTHR10380:SF218">
    <property type="entry name" value="ADULT CUTICLE PROTEIN 65AA-RELATED"/>
    <property type="match status" value="1"/>
</dbReference>
<evidence type="ECO:0000256" key="4">
    <source>
        <dbReference type="SAM" id="SignalP"/>
    </source>
</evidence>
<dbReference type="AlphaFoldDB" id="A0A9P0TJS0"/>
<protein>
    <submittedName>
        <fullName evidence="5">Uncharacterized protein</fullName>
    </submittedName>
</protein>